<gene>
    <name evidence="2" type="ORF">DEF24_03195</name>
</gene>
<dbReference type="AlphaFoldDB" id="A0A368TAE9"/>
<evidence type="ECO:0000313" key="2">
    <source>
        <dbReference type="EMBL" id="RCV61847.1"/>
    </source>
</evidence>
<name>A0A368TAE9_9ACTN</name>
<organism evidence="2 3">
    <name type="scientific">Marinitenerispora sediminis</name>
    <dbReference type="NCBI Taxonomy" id="1931232"/>
    <lineage>
        <taxon>Bacteria</taxon>
        <taxon>Bacillati</taxon>
        <taxon>Actinomycetota</taxon>
        <taxon>Actinomycetes</taxon>
        <taxon>Streptosporangiales</taxon>
        <taxon>Nocardiopsidaceae</taxon>
        <taxon>Marinitenerispora</taxon>
    </lineage>
</organism>
<comment type="caution">
    <text evidence="2">The sequence shown here is derived from an EMBL/GenBank/DDBJ whole genome shotgun (WGS) entry which is preliminary data.</text>
</comment>
<accession>A0A368TAE9</accession>
<dbReference type="EMBL" id="QEIN01000014">
    <property type="protein sequence ID" value="RCV61847.1"/>
    <property type="molecule type" value="Genomic_DNA"/>
</dbReference>
<dbReference type="Proteomes" id="UP000253318">
    <property type="component" value="Unassembled WGS sequence"/>
</dbReference>
<reference evidence="2 3" key="1">
    <citation type="submission" date="2018-04" db="EMBL/GenBank/DDBJ databases">
        <title>Novel actinobacteria from marine sediment.</title>
        <authorList>
            <person name="Ng Z.Y."/>
            <person name="Tan G.Y.A."/>
        </authorList>
    </citation>
    <scope>NUCLEOTIDE SEQUENCE [LARGE SCALE GENOMIC DNA]</scope>
    <source>
        <strain evidence="2 3">TPS81</strain>
    </source>
</reference>
<feature type="region of interest" description="Disordered" evidence="1">
    <location>
        <begin position="610"/>
        <end position="630"/>
    </location>
</feature>
<dbReference type="RefSeq" id="WP_114396821.1">
    <property type="nucleotide sequence ID" value="NZ_QEIM01000019.1"/>
</dbReference>
<dbReference type="OrthoDB" id="8428173at2"/>
<proteinExistence type="predicted"/>
<sequence length="813" mass="88495">MTEPTPSLTWTLAAGDRRLRVELLPWLLVRTPGFPAALLDPVARPETLAEADRLADAEARVDRMRAAFLDGTWPTVRERAKTAPPPDAPRFRVLVAAAKRVDRGESVPDRPREALAHYLPDDWAAGWNAAVQARDEAVAAAQATFAGGLAAARGEVAAAFHDTRLRHAVHISNPGFHRTAFGAESTVARLADPRGRDARRALSTAHRYLRRFTTRCETVAFFGPVLFARFAPDLDAPHTVDAPVAERVFVEAGTWLVDRIAADLTQATPVERLRAWRDPMVRPVPGRDEVERVLDGRRVRLPPDLMRFWRAADGRPVAEIAAEAGLAPERIATEVPRLRPLLRLTAVPVPATELHPLPLLAAAPVARRLLAVRDRYADLPWPDRRDALEEAESLAASLSGDRARTAGRHYADREVFHEDRSSPLSERVRFGAPALRGVRAALDAVLPLVYLGALLRREDARDAVRAALSDRPAPLLRVVTADLPEHPRRAERLRAALRALVAERAASPGCRAVHLDSAAVAAVLAPLWELVPPDAAGDPCLPSPDLMAVGPDLATATWLLSELHDDCGSIYGGLENPLHSDPAGLWAGYTAAVTARIDPAGVATVVARRRSAHVTPEPPGRSIELSGMSGRDRAETVPIAEVLVPPTGDRVLVDGRPRLLYPGDLDSTAHRALALPALKPVTVDLGAHTPRITVDGVVYQRERWRIRSQTREAGDEFGRWRAVQRLRSAHALPRRCYVRHPAEPKPLYVDFADPLAVLDLARLPPGEVTVTEALPAPGELWWRVGGAAQHAELRIGCVVSDATVPAQNGGRRP</sequence>
<keyword evidence="3" id="KW-1185">Reference proteome</keyword>
<protein>
    <submittedName>
        <fullName evidence="2">Lantibiotic dehydratase</fullName>
    </submittedName>
</protein>
<evidence type="ECO:0000313" key="3">
    <source>
        <dbReference type="Proteomes" id="UP000253318"/>
    </source>
</evidence>
<evidence type="ECO:0000256" key="1">
    <source>
        <dbReference type="SAM" id="MobiDB-lite"/>
    </source>
</evidence>